<organism evidence="1 2">
    <name type="scientific">Dichomitus squalens</name>
    <dbReference type="NCBI Taxonomy" id="114155"/>
    <lineage>
        <taxon>Eukaryota</taxon>
        <taxon>Fungi</taxon>
        <taxon>Dikarya</taxon>
        <taxon>Basidiomycota</taxon>
        <taxon>Agaricomycotina</taxon>
        <taxon>Agaricomycetes</taxon>
        <taxon>Polyporales</taxon>
        <taxon>Polyporaceae</taxon>
        <taxon>Dichomitus</taxon>
    </lineage>
</organism>
<name>A0A4Q9QB34_9APHY</name>
<dbReference type="EMBL" id="ML145086">
    <property type="protein sequence ID" value="TBU64311.1"/>
    <property type="molecule type" value="Genomic_DNA"/>
</dbReference>
<dbReference type="AlphaFoldDB" id="A0A4Q9QB34"/>
<evidence type="ECO:0000313" key="1">
    <source>
        <dbReference type="EMBL" id="TBU64311.1"/>
    </source>
</evidence>
<accession>A0A4Q9QB34</accession>
<protein>
    <submittedName>
        <fullName evidence="1">Uncharacterized protein</fullName>
    </submittedName>
</protein>
<proteinExistence type="predicted"/>
<sequence length="96" mass="10748">MSCSYIAGTVCDKPRLHCLACYSALQKRLQCEARKILFVSVCPPGETSAMPGASLQHGRFIRYKPTKYVQKVMLLRQRTSSCILAVGKRARTQARL</sequence>
<keyword evidence="2" id="KW-1185">Reference proteome</keyword>
<gene>
    <name evidence="1" type="ORF">BD310DRAFT_392371</name>
</gene>
<evidence type="ECO:0000313" key="2">
    <source>
        <dbReference type="Proteomes" id="UP000292082"/>
    </source>
</evidence>
<reference evidence="1 2" key="1">
    <citation type="submission" date="2019-01" db="EMBL/GenBank/DDBJ databases">
        <title>Draft genome sequences of three monokaryotic isolates of the white-rot basidiomycete fungus Dichomitus squalens.</title>
        <authorList>
            <consortium name="DOE Joint Genome Institute"/>
            <person name="Lopez S.C."/>
            <person name="Andreopoulos B."/>
            <person name="Pangilinan J."/>
            <person name="Lipzen A."/>
            <person name="Riley R."/>
            <person name="Ahrendt S."/>
            <person name="Ng V."/>
            <person name="Barry K."/>
            <person name="Daum C."/>
            <person name="Grigoriev I.V."/>
            <person name="Hilden K.S."/>
            <person name="Makela M.R."/>
            <person name="de Vries R.P."/>
        </authorList>
    </citation>
    <scope>NUCLEOTIDE SEQUENCE [LARGE SCALE GENOMIC DNA]</scope>
    <source>
        <strain evidence="1 2">CBS 464.89</strain>
    </source>
</reference>
<dbReference type="Proteomes" id="UP000292082">
    <property type="component" value="Unassembled WGS sequence"/>
</dbReference>